<dbReference type="PROSITE" id="PS51125">
    <property type="entry name" value="NHL"/>
    <property type="match status" value="2"/>
</dbReference>
<dbReference type="InterPro" id="IPR050952">
    <property type="entry name" value="TRIM-NHL_E3_ligases"/>
</dbReference>
<dbReference type="EMBL" id="PXYV01000068">
    <property type="protein sequence ID" value="PSR20334.1"/>
    <property type="molecule type" value="Genomic_DNA"/>
</dbReference>
<dbReference type="GO" id="GO:0008270">
    <property type="term" value="F:zinc ion binding"/>
    <property type="evidence" value="ECO:0007669"/>
    <property type="project" value="UniProtKB-KW"/>
</dbReference>
<dbReference type="Gene3D" id="3.20.20.80">
    <property type="entry name" value="Glycosidases"/>
    <property type="match status" value="1"/>
</dbReference>
<dbReference type="SUPFAM" id="SSF51445">
    <property type="entry name" value="(Trans)glycosidases"/>
    <property type="match status" value="1"/>
</dbReference>
<dbReference type="Pfam" id="PF01436">
    <property type="entry name" value="NHL"/>
    <property type="match status" value="1"/>
</dbReference>
<dbReference type="PANTHER" id="PTHR24104">
    <property type="entry name" value="E3 UBIQUITIN-PROTEIN LIGASE NHLRC1-RELATED"/>
    <property type="match status" value="1"/>
</dbReference>
<feature type="repeat" description="NHL" evidence="2">
    <location>
        <begin position="609"/>
        <end position="648"/>
    </location>
</feature>
<feature type="repeat" description="NHL" evidence="2">
    <location>
        <begin position="561"/>
        <end position="601"/>
    </location>
</feature>
<dbReference type="AlphaFoldDB" id="A0A2T2WDM9"/>
<evidence type="ECO:0000313" key="3">
    <source>
        <dbReference type="EMBL" id="PSR20334.1"/>
    </source>
</evidence>
<reference evidence="3 4" key="1">
    <citation type="journal article" date="2014" name="BMC Genomics">
        <title>Comparison of environmental and isolate Sulfobacillus genomes reveals diverse carbon, sulfur, nitrogen, and hydrogen metabolisms.</title>
        <authorList>
            <person name="Justice N.B."/>
            <person name="Norman A."/>
            <person name="Brown C.T."/>
            <person name="Singh A."/>
            <person name="Thomas B.C."/>
            <person name="Banfield J.F."/>
        </authorList>
    </citation>
    <scope>NUCLEOTIDE SEQUENCE [LARGE SCALE GENOMIC DNA]</scope>
    <source>
        <strain evidence="3">AMDSBA3</strain>
    </source>
</reference>
<name>A0A2T2WDM9_9FIRM</name>
<dbReference type="CDD" id="cd05819">
    <property type="entry name" value="NHL"/>
    <property type="match status" value="1"/>
</dbReference>
<organism evidence="3 4">
    <name type="scientific">Sulfobacillus acidophilus</name>
    <dbReference type="NCBI Taxonomy" id="53633"/>
    <lineage>
        <taxon>Bacteria</taxon>
        <taxon>Bacillati</taxon>
        <taxon>Bacillota</taxon>
        <taxon>Clostridia</taxon>
        <taxon>Eubacteriales</taxon>
        <taxon>Clostridiales Family XVII. Incertae Sedis</taxon>
        <taxon>Sulfobacillus</taxon>
    </lineage>
</organism>
<keyword evidence="1" id="KW-0677">Repeat</keyword>
<evidence type="ECO:0000313" key="4">
    <source>
        <dbReference type="Proteomes" id="UP000241848"/>
    </source>
</evidence>
<accession>A0A2T2WDM9</accession>
<evidence type="ECO:0000256" key="1">
    <source>
        <dbReference type="ARBA" id="ARBA00022737"/>
    </source>
</evidence>
<dbReference type="InterPro" id="IPR017853">
    <property type="entry name" value="GH"/>
</dbReference>
<dbReference type="InterPro" id="IPR011042">
    <property type="entry name" value="6-blade_b-propeller_TolB-like"/>
</dbReference>
<dbReference type="SUPFAM" id="SSF63829">
    <property type="entry name" value="Calcium-dependent phosphotriesterase"/>
    <property type="match status" value="2"/>
</dbReference>
<gene>
    <name evidence="3" type="ORF">C7B45_15355</name>
</gene>
<protein>
    <submittedName>
        <fullName evidence="3">Uncharacterized protein</fullName>
    </submittedName>
</protein>
<dbReference type="PANTHER" id="PTHR24104:SF25">
    <property type="entry name" value="PROTEIN LIN-41"/>
    <property type="match status" value="1"/>
</dbReference>
<dbReference type="Proteomes" id="UP000241848">
    <property type="component" value="Unassembled WGS sequence"/>
</dbReference>
<comment type="caution">
    <text evidence="3">The sequence shown here is derived from an EMBL/GenBank/DDBJ whole genome shotgun (WGS) entry which is preliminary data.</text>
</comment>
<proteinExistence type="predicted"/>
<evidence type="ECO:0000256" key="2">
    <source>
        <dbReference type="PROSITE-ProRule" id="PRU00504"/>
    </source>
</evidence>
<sequence>MKHKTPCLGAAWRCRLINRGSGRPPCVLTRLFIGLIRDRALGLLVLWGSIQEANPTVHFTTSWTMFKTVCVSAALLAGTTPLVRAGHTVPGALPNYQVGVVEANLALPQAHALGIGWTRVPLPWASLEPKANTWNFQYTHNDQTLLALAADGIVPVGVVQTVPEWASATPADGLKGVPRGLSLPWNNPGNLWGQFMYSLARHYAGLINTWIIGNEISVHTGPSASFDGTTMQMAEMIRVAYEAVKAANPAGAVQAPGAPYWYDRGATTNALLTDLSRLPQARQHHDFIDGLNLHLYNTVQWNDMVFASYHHMLAEHGLGSLPIWLSETNVAPYDAPEDPGVTPAEQADFLIENLADSLAYTPHVEVYEMTDPHARVNYGLVSASGSSGPAYQAVRTITTVLADTQFISASVLPYEWQAVSKPAVVTFGGVRRLVNVVWDQGFQSTTVSLPGYGPTATVIAANGTVRTVTRSHGHFTLSLAPAIHHSASPPTNAPIGGPPLIVVQTVGRGQAGTPTAPPLNAPSEFARPAAPLIARRGDETATVNPDQATVTIRRGSQTVTVGGWGVGAGQLLGPSGVAIGPQGWVYVTNAGANDLVVYAASGRVVARWGTFGTGAGQFNGPSGLAVGPHGTVYVADTLNQRIQAFTATGQFVGQVAAAWPTRLQVTSAGQVTFMDGVTEASGVVSFSRVMTTLPAPSAVTALAASPQGGYAVATAAGQVTVYRHDGHVQATWTIPHAYGNRLPPRITALAWENSTLYVLDGRYNRILAINTTRPPVPIRVTATGLVDQGTVAALPVSAPTLLGPAALSVSATGTLWIANTDRNQLLALTPAGTVLRQVTLHDGVAGVAVTAQGQIAVTGYYGGSLTELTPQGRVIWRSGSPGHGPNNLDHPTTVCVLPNGDLAVWDTGNDRAVIDSAQGHPLNWITAPAGATALTAWPNGDLAWATAQGVQLVTP</sequence>
<dbReference type="Gene3D" id="2.120.10.30">
    <property type="entry name" value="TolB, C-terminal domain"/>
    <property type="match status" value="2"/>
</dbReference>
<dbReference type="InterPro" id="IPR001258">
    <property type="entry name" value="NHL_repeat"/>
</dbReference>